<name>A0ABS5QTP8_9LACO</name>
<dbReference type="Proteomes" id="UP000735205">
    <property type="component" value="Unassembled WGS sequence"/>
</dbReference>
<dbReference type="InterPro" id="IPR011990">
    <property type="entry name" value="TPR-like_helical_dom_sf"/>
</dbReference>
<reference evidence="1 2" key="1">
    <citation type="submission" date="2020-02" db="EMBL/GenBank/DDBJ databases">
        <title>Fructobacillus sp. isolated from paper mulberry of Taiwan.</title>
        <authorList>
            <person name="Lin S.-T."/>
        </authorList>
    </citation>
    <scope>NUCLEOTIDE SEQUENCE [LARGE SCALE GENOMIC DNA]</scope>
    <source>
        <strain evidence="1 2">M1-21</strain>
    </source>
</reference>
<sequence>MNNEKDQLTIIHELNRKGIENRMHSAIKKRQYHQLAIKMAKGLSGDASIHSARYYELGHAYAHLMLVNKNFLTKTYPFLRTIYCTWKSLRFNPKNDRALYLAGAIALVLKQRKRAKGFFNQALLTNPNNLNAYKSLATLLYEERAFGQATALIQKALKVNARSQPSRRRQIELAALYMKMDESVVIRVKKHETV</sequence>
<organism evidence="1 2">
    <name type="scientific">Fructobacillus papyrifericola</name>
    <dbReference type="NCBI Taxonomy" id="2713172"/>
    <lineage>
        <taxon>Bacteria</taxon>
        <taxon>Bacillati</taxon>
        <taxon>Bacillota</taxon>
        <taxon>Bacilli</taxon>
        <taxon>Lactobacillales</taxon>
        <taxon>Lactobacillaceae</taxon>
        <taxon>Fructobacillus</taxon>
    </lineage>
</organism>
<protein>
    <recommendedName>
        <fullName evidence="3">TPR repeat-containing protein</fullName>
    </recommendedName>
</protein>
<evidence type="ECO:0008006" key="3">
    <source>
        <dbReference type="Google" id="ProtNLM"/>
    </source>
</evidence>
<keyword evidence="2" id="KW-1185">Reference proteome</keyword>
<dbReference type="SMART" id="SM00028">
    <property type="entry name" value="TPR"/>
    <property type="match status" value="2"/>
</dbReference>
<dbReference type="Gene3D" id="1.25.40.10">
    <property type="entry name" value="Tetratricopeptide repeat domain"/>
    <property type="match status" value="1"/>
</dbReference>
<comment type="caution">
    <text evidence="1">The sequence shown here is derived from an EMBL/GenBank/DDBJ whole genome shotgun (WGS) entry which is preliminary data.</text>
</comment>
<dbReference type="RefSeq" id="WP_213793125.1">
    <property type="nucleotide sequence ID" value="NZ_JAAMFJ010000002.1"/>
</dbReference>
<dbReference type="InterPro" id="IPR019734">
    <property type="entry name" value="TPR_rpt"/>
</dbReference>
<proteinExistence type="predicted"/>
<accession>A0ABS5QTP8</accession>
<dbReference type="SUPFAM" id="SSF48452">
    <property type="entry name" value="TPR-like"/>
    <property type="match status" value="1"/>
</dbReference>
<evidence type="ECO:0000313" key="2">
    <source>
        <dbReference type="Proteomes" id="UP000735205"/>
    </source>
</evidence>
<evidence type="ECO:0000313" key="1">
    <source>
        <dbReference type="EMBL" id="MBS9336573.1"/>
    </source>
</evidence>
<dbReference type="EMBL" id="JAAMFJ010000002">
    <property type="protein sequence ID" value="MBS9336573.1"/>
    <property type="molecule type" value="Genomic_DNA"/>
</dbReference>
<gene>
    <name evidence="1" type="ORF">G6R28_04935</name>
</gene>